<evidence type="ECO:0000313" key="7">
    <source>
        <dbReference type="Proteomes" id="UP001443914"/>
    </source>
</evidence>
<dbReference type="EMBL" id="JBDFQZ010000009">
    <property type="protein sequence ID" value="KAK9691711.1"/>
    <property type="molecule type" value="Genomic_DNA"/>
</dbReference>
<evidence type="ECO:0000256" key="2">
    <source>
        <dbReference type="ARBA" id="ARBA00022679"/>
    </source>
</evidence>
<dbReference type="GO" id="GO:0035251">
    <property type="term" value="F:UDP-glucosyltransferase activity"/>
    <property type="evidence" value="ECO:0007669"/>
    <property type="project" value="TreeGrafter"/>
</dbReference>
<dbReference type="SUPFAM" id="SSF53756">
    <property type="entry name" value="UDP-Glycosyltransferase/glycogen phosphorylase"/>
    <property type="match status" value="1"/>
</dbReference>
<sequence>MNTEMEITNNDNDDNSNNNSSSNKKLKMFFLPAIYAISHTTPLMNAASLFASHPNAQVTIITTHQNAQIFGNLIDNDSKIGRDIGFHIVKVPTSAVGLSDDIVDTIISSTSSSLDNAGKLFKAMSMLSGLVLDLIMSHQADCLVSDLLNPWAANVAQKAHIPFVVFNPSNLFGMCVEDSLTRFVPHENLGSDTQPFVVPGLPDKVELTRSRLPDYFRGQDIGKEFRLSVKHALELSHCMMVNSFHELEFKYVEHCKNVMGLKCCLVGPLHCYSSGINPTQDQEGQIHYLREWLDHRTENSVLYVSFGSYAPMSKEQFHEIAHGLEGSSHPFIWVARFNLSGEQGEEGWFPEGFEKRVNESNKGMIIKTWAPQGAILGHPSVGAFMTHCGWNSCLETLSNGVPVITWPLRVEQFYNESYMVDVLRVGFRVGNEEWTSQHGQLKVSVTRDKVEASVRRMMNCGAEEMIAIRECARQFADKSKIVYQRGGSSYEDVYALVEELKSTSQ</sequence>
<comment type="similarity">
    <text evidence="1 3">Belongs to the UDP-glycosyltransferase family.</text>
</comment>
<dbReference type="PANTHER" id="PTHR48047">
    <property type="entry name" value="GLYCOSYLTRANSFERASE"/>
    <property type="match status" value="1"/>
</dbReference>
<proteinExistence type="inferred from homology"/>
<dbReference type="PANTHER" id="PTHR48047:SF150">
    <property type="entry name" value="SOLANIDINE UDP-GLUCOSE GLUCOSYLTRANSFERASE 1"/>
    <property type="match status" value="1"/>
</dbReference>
<evidence type="ECO:0000256" key="4">
    <source>
        <dbReference type="RuleBase" id="RU362057"/>
    </source>
</evidence>
<dbReference type="GO" id="GO:0016104">
    <property type="term" value="P:triterpenoid biosynthetic process"/>
    <property type="evidence" value="ECO:0007669"/>
    <property type="project" value="UniProtKB-ARBA"/>
</dbReference>
<dbReference type="Gene3D" id="3.40.50.2000">
    <property type="entry name" value="Glycogen Phosphorylase B"/>
    <property type="match status" value="2"/>
</dbReference>
<dbReference type="InterPro" id="IPR035595">
    <property type="entry name" value="UDP_glycos_trans_CS"/>
</dbReference>
<dbReference type="EC" id="2.4.1.-" evidence="4"/>
<dbReference type="Pfam" id="PF00201">
    <property type="entry name" value="UDPGT"/>
    <property type="match status" value="1"/>
</dbReference>
<dbReference type="FunFam" id="3.40.50.2000:FF:000063">
    <property type="entry name" value="Glycosyltransferase"/>
    <property type="match status" value="1"/>
</dbReference>
<dbReference type="AlphaFoldDB" id="A0AAW1IQS7"/>
<dbReference type="InterPro" id="IPR002213">
    <property type="entry name" value="UDP_glucos_trans"/>
</dbReference>
<dbReference type="Proteomes" id="UP001443914">
    <property type="component" value="Unassembled WGS sequence"/>
</dbReference>
<accession>A0AAW1IQS7</accession>
<gene>
    <name evidence="6" type="ORF">RND81_09G213900</name>
</gene>
<evidence type="ECO:0000256" key="1">
    <source>
        <dbReference type="ARBA" id="ARBA00009995"/>
    </source>
</evidence>
<evidence type="ECO:0000256" key="3">
    <source>
        <dbReference type="RuleBase" id="RU003718"/>
    </source>
</evidence>
<dbReference type="GO" id="GO:0016135">
    <property type="term" value="P:saponin biosynthetic process"/>
    <property type="evidence" value="ECO:0007669"/>
    <property type="project" value="UniProtKB-ARBA"/>
</dbReference>
<dbReference type="CDD" id="cd03784">
    <property type="entry name" value="GT1_Gtf-like"/>
    <property type="match status" value="1"/>
</dbReference>
<name>A0AAW1IQS7_SAPOF</name>
<comment type="caution">
    <text evidence="6">The sequence shown here is derived from an EMBL/GenBank/DDBJ whole genome shotgun (WGS) entry which is preliminary data.</text>
</comment>
<reference evidence="6" key="1">
    <citation type="submission" date="2024-03" db="EMBL/GenBank/DDBJ databases">
        <title>WGS assembly of Saponaria officinalis var. Norfolk2.</title>
        <authorList>
            <person name="Jenkins J."/>
            <person name="Shu S."/>
            <person name="Grimwood J."/>
            <person name="Barry K."/>
            <person name="Goodstein D."/>
            <person name="Schmutz J."/>
            <person name="Leebens-Mack J."/>
            <person name="Osbourn A."/>
        </authorList>
    </citation>
    <scope>NUCLEOTIDE SEQUENCE [LARGE SCALE GENOMIC DNA]</scope>
    <source>
        <strain evidence="6">JIC</strain>
    </source>
</reference>
<evidence type="ECO:0000256" key="5">
    <source>
        <dbReference type="SAM" id="MobiDB-lite"/>
    </source>
</evidence>
<organism evidence="6 7">
    <name type="scientific">Saponaria officinalis</name>
    <name type="common">Common soapwort</name>
    <name type="synonym">Lychnis saponaria</name>
    <dbReference type="NCBI Taxonomy" id="3572"/>
    <lineage>
        <taxon>Eukaryota</taxon>
        <taxon>Viridiplantae</taxon>
        <taxon>Streptophyta</taxon>
        <taxon>Embryophyta</taxon>
        <taxon>Tracheophyta</taxon>
        <taxon>Spermatophyta</taxon>
        <taxon>Magnoliopsida</taxon>
        <taxon>eudicotyledons</taxon>
        <taxon>Gunneridae</taxon>
        <taxon>Pentapetalae</taxon>
        <taxon>Caryophyllales</taxon>
        <taxon>Caryophyllaceae</taxon>
        <taxon>Caryophylleae</taxon>
        <taxon>Saponaria</taxon>
    </lineage>
</organism>
<dbReference type="PROSITE" id="PS00375">
    <property type="entry name" value="UDPGT"/>
    <property type="match status" value="1"/>
</dbReference>
<keyword evidence="7" id="KW-1185">Reference proteome</keyword>
<evidence type="ECO:0000313" key="6">
    <source>
        <dbReference type="EMBL" id="KAK9691711.1"/>
    </source>
</evidence>
<protein>
    <recommendedName>
        <fullName evidence="4">Glycosyltransferase</fullName>
        <ecNumber evidence="4">2.4.1.-</ecNumber>
    </recommendedName>
</protein>
<keyword evidence="2 3" id="KW-0808">Transferase</keyword>
<feature type="region of interest" description="Disordered" evidence="5">
    <location>
        <begin position="1"/>
        <end position="20"/>
    </location>
</feature>
<keyword evidence="3" id="KW-0328">Glycosyltransferase</keyword>